<dbReference type="AlphaFoldDB" id="A0A2V1E0I7"/>
<dbReference type="Pfam" id="PF13673">
    <property type="entry name" value="Acetyltransf_10"/>
    <property type="match status" value="1"/>
</dbReference>
<evidence type="ECO:0000313" key="3">
    <source>
        <dbReference type="Proteomes" id="UP000244855"/>
    </source>
</evidence>
<dbReference type="SUPFAM" id="SSF55729">
    <property type="entry name" value="Acyl-CoA N-acyltransferases (Nat)"/>
    <property type="match status" value="1"/>
</dbReference>
<evidence type="ECO:0000313" key="2">
    <source>
        <dbReference type="EMBL" id="PVI04063.1"/>
    </source>
</evidence>
<dbReference type="InterPro" id="IPR052523">
    <property type="entry name" value="Trichothecene_AcTrans"/>
</dbReference>
<sequence length="279" mass="31533">MARSLSVKLCDRTPEPSSPSDIDAIFHFRREITPLHKMNLKCFLTFISFCGFRLATGQQQILGAQPLLRNASLKDADDIADVMDAAFSPTPSWQYLYPFSNKYPKEHHRCVRFGVVQALKAESYHIQLIEAPAENSLTVAAVAIWRQGTSQSGTFAHQLLKECEHRDMNLTRAIDMERKSTAALRKYVNEPFGSNQLYLDTLCTHPDFQLHGAATRLVGKGIEVGRKDGVNVTVVALPTAESFYIHIGFYSIRNFSISSFDEDEYFRYNVMAYNFTSEG</sequence>
<dbReference type="InterPro" id="IPR000182">
    <property type="entry name" value="GNAT_dom"/>
</dbReference>
<dbReference type="PANTHER" id="PTHR42791:SF2">
    <property type="entry name" value="N-ACETYLTRANSFERASE DOMAIN-CONTAINING PROTEIN"/>
    <property type="match status" value="1"/>
</dbReference>
<proteinExistence type="predicted"/>
<dbReference type="InterPro" id="IPR016181">
    <property type="entry name" value="Acyl_CoA_acyltransferase"/>
</dbReference>
<dbReference type="CDD" id="cd04301">
    <property type="entry name" value="NAT_SF"/>
    <property type="match status" value="1"/>
</dbReference>
<gene>
    <name evidence="2" type="ORF">DM02DRAFT_652080</name>
</gene>
<dbReference type="PANTHER" id="PTHR42791">
    <property type="entry name" value="GNAT FAMILY ACETYLTRANSFERASE"/>
    <property type="match status" value="1"/>
</dbReference>
<organism evidence="2 3">
    <name type="scientific">Periconia macrospinosa</name>
    <dbReference type="NCBI Taxonomy" id="97972"/>
    <lineage>
        <taxon>Eukaryota</taxon>
        <taxon>Fungi</taxon>
        <taxon>Dikarya</taxon>
        <taxon>Ascomycota</taxon>
        <taxon>Pezizomycotina</taxon>
        <taxon>Dothideomycetes</taxon>
        <taxon>Pleosporomycetidae</taxon>
        <taxon>Pleosporales</taxon>
        <taxon>Massarineae</taxon>
        <taxon>Periconiaceae</taxon>
        <taxon>Periconia</taxon>
    </lineage>
</organism>
<dbReference type="Proteomes" id="UP000244855">
    <property type="component" value="Unassembled WGS sequence"/>
</dbReference>
<dbReference type="Gene3D" id="3.40.630.30">
    <property type="match status" value="1"/>
</dbReference>
<accession>A0A2V1E0I7</accession>
<dbReference type="OrthoDB" id="4738875at2759"/>
<dbReference type="GO" id="GO:0016747">
    <property type="term" value="F:acyltransferase activity, transferring groups other than amino-acyl groups"/>
    <property type="evidence" value="ECO:0007669"/>
    <property type="project" value="InterPro"/>
</dbReference>
<feature type="domain" description="N-acetyltransferase" evidence="1">
    <location>
        <begin position="195"/>
        <end position="252"/>
    </location>
</feature>
<keyword evidence="3" id="KW-1185">Reference proteome</keyword>
<dbReference type="EMBL" id="KZ805325">
    <property type="protein sequence ID" value="PVI04063.1"/>
    <property type="molecule type" value="Genomic_DNA"/>
</dbReference>
<reference evidence="2 3" key="1">
    <citation type="journal article" date="2018" name="Sci. Rep.">
        <title>Comparative genomics provides insights into the lifestyle and reveals functional heterogeneity of dark septate endophytic fungi.</title>
        <authorList>
            <person name="Knapp D.G."/>
            <person name="Nemeth J.B."/>
            <person name="Barry K."/>
            <person name="Hainaut M."/>
            <person name="Henrissat B."/>
            <person name="Johnson J."/>
            <person name="Kuo A."/>
            <person name="Lim J.H.P."/>
            <person name="Lipzen A."/>
            <person name="Nolan M."/>
            <person name="Ohm R.A."/>
            <person name="Tamas L."/>
            <person name="Grigoriev I.V."/>
            <person name="Spatafora J.W."/>
            <person name="Nagy L.G."/>
            <person name="Kovacs G.M."/>
        </authorList>
    </citation>
    <scope>NUCLEOTIDE SEQUENCE [LARGE SCALE GENOMIC DNA]</scope>
    <source>
        <strain evidence="2 3">DSE2036</strain>
    </source>
</reference>
<evidence type="ECO:0000259" key="1">
    <source>
        <dbReference type="Pfam" id="PF13673"/>
    </source>
</evidence>
<name>A0A2V1E0I7_9PLEO</name>
<protein>
    <recommendedName>
        <fullName evidence="1">N-acetyltransferase domain-containing protein</fullName>
    </recommendedName>
</protein>